<keyword evidence="7 10" id="KW-0067">ATP-binding</keyword>
<keyword evidence="5 10" id="KW-0347">Helicase</keyword>
<dbReference type="HAMAP" id="MF_01486">
    <property type="entry name" value="RecC"/>
    <property type="match status" value="1"/>
</dbReference>
<dbReference type="Pfam" id="PF04257">
    <property type="entry name" value="Exonuc_V_gamma"/>
    <property type="match status" value="1"/>
</dbReference>
<dbReference type="SUPFAM" id="SSF52980">
    <property type="entry name" value="Restriction endonuclease-like"/>
    <property type="match status" value="1"/>
</dbReference>
<proteinExistence type="inferred from homology"/>
<evidence type="ECO:0000256" key="11">
    <source>
        <dbReference type="SAM" id="MobiDB-lite"/>
    </source>
</evidence>
<dbReference type="Proteomes" id="UP001368500">
    <property type="component" value="Unassembled WGS sequence"/>
</dbReference>
<evidence type="ECO:0000256" key="10">
    <source>
        <dbReference type="HAMAP-Rule" id="MF_01486"/>
    </source>
</evidence>
<keyword evidence="3 10" id="KW-0227">DNA damage</keyword>
<keyword evidence="1 10" id="KW-0540">Nuclease</keyword>
<dbReference type="PANTHER" id="PTHR30591:SF1">
    <property type="entry name" value="RECBCD ENZYME SUBUNIT RECC"/>
    <property type="match status" value="1"/>
</dbReference>
<dbReference type="InterPro" id="IPR027417">
    <property type="entry name" value="P-loop_NTPase"/>
</dbReference>
<keyword evidence="6 10" id="KW-0269">Exonuclease</keyword>
<dbReference type="RefSeq" id="WP_341375562.1">
    <property type="nucleotide sequence ID" value="NZ_JBBUTF010000016.1"/>
</dbReference>
<feature type="region of interest" description="Disordered" evidence="11">
    <location>
        <begin position="851"/>
        <end position="892"/>
    </location>
</feature>
<dbReference type="Gene3D" id="3.40.50.300">
    <property type="entry name" value="P-loop containing nucleotide triphosphate hydrolases"/>
    <property type="match status" value="2"/>
</dbReference>
<dbReference type="SUPFAM" id="SSF52540">
    <property type="entry name" value="P-loop containing nucleoside triphosphate hydrolases"/>
    <property type="match status" value="3"/>
</dbReference>
<sequence>MLHLHLSNRAERLQDALIARLDGPRTDPLRPEALIVPSAAVQRALTLALARSHGVCAGVGFSYLAPWLWQQARALRPELPEDSPLAADALPWRLWQLFQQVPADGQATAEGRRGPSDGMPADDLAAEAGAHPRLRRYLQQADASMRLDLAQRLARLYDQYGAFRPEWLEDWAVGRQPPELRGEPDADWQAALYRALLAQALPQARPPAADRTGPGRDTGSGAAGTGIPAWDDSAAWCSAPSRHQALARLTAALRGMDDATLRRRLATAQLPATVHLHLLPAIPPLHLALLQQLARGIDIHLDLLNPCEAEWFDLVDEQRLMRLLQRGAADHAETGHGLLTAWGRSAQGQLRSLLFDLAPGQAVETEDYAPLDEPTLLAGLHDSVLRLQDLVPGSLQLRPGDRSIELHDAHSLSRQLEVLQERLLGLLGEPDAPPLDRIVVLLPDLQAATPLIDAVFGTAPPERFLPYTITGRALSSVNAPARALMDALALVDSRWPASALMALLQQPVVARRHGLDTEDLAVLHDALREAGAHWGLDAEQQRALGLPGEARHTLGRALERLFLGHALPRLAGAPLAGLLPAGDAESGRAHALGALWRCVQLLSRLRQRCSRPLSAARWHALLGELLEALVEPDPQQPGELDALRELQQLLADLAAQWQRAGLQAKLPLPVVRQALQGLLDAAVRGGVPTGTLTFSAYSSLRGLPCDVLCMLGLDDGVFPANPRPEEFDLLAHAPRAGDRVRRDDDRQLFLDLILSARRVLHLSHTGRSLRDNAPLPPSVLVTELMEALATGLGDRQAAARLTLRHPLQAFDPSLFDPASDPRLRSHRADLAAALDQAEAARRALQAAAVSSAAAGPVTATAPDAPDGDGDADTADEDPPPAAGLPPFFSAPLPAPEPAWHQISLGQLVEFARNPARTLLRRRLGLSLPDADEELADDEPFVPDSRARNALARRLLPALLDGREGPALQQLAEAGIELPAGSLGAEALEAELRGLEQMAAELRTWRAEPAAPPATLRLDVAQDAQVWRLEGDLGDLRPSGLLRHRSGRLGAADRVEAWLHHLVLCAAAPVGVQPGTRWLGRGGEARFAPCPPEQARAHLATWVLLYAQGLRAPVPWLPRSAWAWAQPPRQFSRARAVWCGRTGITGERDDPWNALVWRGLPDPCTEDTLTFETLSARLLDPLLDHLIGDLP</sequence>
<keyword evidence="2 10" id="KW-0547">Nucleotide-binding</keyword>
<dbReference type="Pfam" id="PF17946">
    <property type="entry name" value="RecC_C"/>
    <property type="match status" value="1"/>
</dbReference>
<evidence type="ECO:0000256" key="4">
    <source>
        <dbReference type="ARBA" id="ARBA00022801"/>
    </source>
</evidence>
<keyword evidence="4 10" id="KW-0378">Hydrolase</keyword>
<organism evidence="13 14">
    <name type="scientific">Pseudaquabacterium rugosum</name>
    <dbReference type="NCBI Taxonomy" id="2984194"/>
    <lineage>
        <taxon>Bacteria</taxon>
        <taxon>Pseudomonadati</taxon>
        <taxon>Pseudomonadota</taxon>
        <taxon>Betaproteobacteria</taxon>
        <taxon>Burkholderiales</taxon>
        <taxon>Sphaerotilaceae</taxon>
        <taxon>Pseudaquabacterium</taxon>
    </lineage>
</organism>
<comment type="subunit">
    <text evidence="10">Heterotrimer of RecB, RecC and RecD. All subunits contribute to DNA-binding.</text>
</comment>
<evidence type="ECO:0000256" key="1">
    <source>
        <dbReference type="ARBA" id="ARBA00022722"/>
    </source>
</evidence>
<evidence type="ECO:0000259" key="12">
    <source>
        <dbReference type="Pfam" id="PF17946"/>
    </source>
</evidence>
<dbReference type="EMBL" id="JBBUTF010000016">
    <property type="protein sequence ID" value="MEK8027783.1"/>
    <property type="molecule type" value="Genomic_DNA"/>
</dbReference>
<evidence type="ECO:0000313" key="14">
    <source>
        <dbReference type="Proteomes" id="UP001368500"/>
    </source>
</evidence>
<dbReference type="GO" id="GO:0008854">
    <property type="term" value="F:exodeoxyribonuclease V activity"/>
    <property type="evidence" value="ECO:0007669"/>
    <property type="project" value="UniProtKB-EC"/>
</dbReference>
<feature type="region of interest" description="Disordered" evidence="11">
    <location>
        <begin position="105"/>
        <end position="124"/>
    </location>
</feature>
<evidence type="ECO:0000256" key="6">
    <source>
        <dbReference type="ARBA" id="ARBA00022839"/>
    </source>
</evidence>
<protein>
    <recommendedName>
        <fullName evidence="10">RecBCD enzyme subunit RecC</fullName>
    </recommendedName>
    <alternativeName>
        <fullName evidence="10">Exonuclease V subunit RecC</fullName>
        <shortName evidence="10">ExoV subunit RecC</shortName>
    </alternativeName>
    <alternativeName>
        <fullName evidence="10">Helicase/nuclease RecBCD subunit RecC</fullName>
    </alternativeName>
</protein>
<evidence type="ECO:0000256" key="7">
    <source>
        <dbReference type="ARBA" id="ARBA00022840"/>
    </source>
</evidence>
<feature type="compositionally biased region" description="Low complexity" evidence="11">
    <location>
        <begin position="851"/>
        <end position="864"/>
    </location>
</feature>
<keyword evidence="9 10" id="KW-0234">DNA repair</keyword>
<evidence type="ECO:0000256" key="3">
    <source>
        <dbReference type="ARBA" id="ARBA00022763"/>
    </source>
</evidence>
<accession>A0ABU9BE12</accession>
<evidence type="ECO:0000313" key="13">
    <source>
        <dbReference type="EMBL" id="MEK8027783.1"/>
    </source>
</evidence>
<evidence type="ECO:0000256" key="5">
    <source>
        <dbReference type="ARBA" id="ARBA00022806"/>
    </source>
</evidence>
<gene>
    <name evidence="10" type="primary">recC</name>
    <name evidence="13" type="ORF">AACH11_17610</name>
</gene>
<dbReference type="InterPro" id="IPR041500">
    <property type="entry name" value="RecC_C"/>
</dbReference>
<comment type="caution">
    <text evidence="13">The sequence shown here is derived from an EMBL/GenBank/DDBJ whole genome shotgun (WGS) entry which is preliminary data.</text>
</comment>
<evidence type="ECO:0000256" key="2">
    <source>
        <dbReference type="ARBA" id="ARBA00022741"/>
    </source>
</evidence>
<evidence type="ECO:0000256" key="9">
    <source>
        <dbReference type="ARBA" id="ARBA00023204"/>
    </source>
</evidence>
<dbReference type="Gene3D" id="3.40.50.10930">
    <property type="match status" value="2"/>
</dbReference>
<dbReference type="PIRSF" id="PIRSF000980">
    <property type="entry name" value="RecC"/>
    <property type="match status" value="1"/>
</dbReference>
<keyword evidence="14" id="KW-1185">Reference proteome</keyword>
<comment type="miscellaneous">
    <text evidence="10">In the RecBCD complex, RecB has a slow 3'-5' helicase, an exonuclease activity and loads RecA onto ssDNA, RecD has a fast 5'-3' helicase activity, while RecC stimulates the ATPase and processivity of the RecB helicase and contributes to recognition of the Chi site.</text>
</comment>
<evidence type="ECO:0000256" key="8">
    <source>
        <dbReference type="ARBA" id="ARBA00023125"/>
    </source>
</evidence>
<reference evidence="13 14" key="1">
    <citation type="submission" date="2024-04" db="EMBL/GenBank/DDBJ databases">
        <title>Novel species of the genus Ideonella isolated from streams.</title>
        <authorList>
            <person name="Lu H."/>
        </authorList>
    </citation>
    <scope>NUCLEOTIDE SEQUENCE [LARGE SCALE GENOMIC DNA]</scope>
    <source>
        <strain evidence="13 14">BYS139W</strain>
    </source>
</reference>
<dbReference type="InterPro" id="IPR006697">
    <property type="entry name" value="RecC"/>
</dbReference>
<dbReference type="PANTHER" id="PTHR30591">
    <property type="entry name" value="RECBCD ENZYME SUBUNIT RECC"/>
    <property type="match status" value="1"/>
</dbReference>
<comment type="function">
    <text evidence="10">A helicase/nuclease that prepares dsDNA breaks (DSB) for recombinational DNA repair. Binds to DSBs and unwinds DNA via a highly rapid and processive ATP-dependent bidirectional helicase activity. Unwinds dsDNA until it encounters a Chi (crossover hotspot instigator) sequence from the 3' direction. Cuts ssDNA a few nucleotides 3' to the Chi site. The properties and activities of the enzyme are changed at Chi. The Chi-altered holoenzyme produces a long 3'-ssDNA overhang and facilitates RecA-binding to the ssDNA for homologous DNA recombination and repair. Holoenzyme degrades any linearized DNA that is unable to undergo homologous recombination. In the holoenzyme this subunit recognizes the wild-type Chi sequence, and when added to isolated RecB increases its ATP-dependent helicase processivity.</text>
</comment>
<comment type="similarity">
    <text evidence="10">Belongs to the RecC family.</text>
</comment>
<name>A0ABU9BE12_9BURK</name>
<keyword evidence="8 10" id="KW-0238">DNA-binding</keyword>
<feature type="compositionally biased region" description="Acidic residues" evidence="11">
    <location>
        <begin position="865"/>
        <end position="878"/>
    </location>
</feature>
<feature type="domain" description="RecC C-terminal" evidence="12">
    <location>
        <begin position="899"/>
        <end position="1125"/>
    </location>
</feature>
<dbReference type="InterPro" id="IPR011335">
    <property type="entry name" value="Restrct_endonuc-II-like"/>
</dbReference>
<feature type="region of interest" description="Disordered" evidence="11">
    <location>
        <begin position="203"/>
        <end position="224"/>
    </location>
</feature>